<organism evidence="2 3">
    <name type="scientific">Poseidonocella pacifica</name>
    <dbReference type="NCBI Taxonomy" id="871651"/>
    <lineage>
        <taxon>Bacteria</taxon>
        <taxon>Pseudomonadati</taxon>
        <taxon>Pseudomonadota</taxon>
        <taxon>Alphaproteobacteria</taxon>
        <taxon>Rhodobacterales</taxon>
        <taxon>Roseobacteraceae</taxon>
        <taxon>Poseidonocella</taxon>
    </lineage>
</organism>
<feature type="transmembrane region" description="Helical" evidence="1">
    <location>
        <begin position="36"/>
        <end position="55"/>
    </location>
</feature>
<keyword evidence="1" id="KW-1133">Transmembrane helix</keyword>
<dbReference type="OrthoDB" id="7689810at2"/>
<protein>
    <submittedName>
        <fullName evidence="2">Predicted small integral membrane protein</fullName>
    </submittedName>
</protein>
<dbReference type="STRING" id="871651.SAMN05421688_0791"/>
<sequence length="83" mass="9350">MADQHDAPLAATHLEEEEAPHLPATKSGFLPIETNWFDRLFISVVIWIALSLFWFRFVEPLGLSIWISNAIATALAYVIIKKG</sequence>
<keyword evidence="1" id="KW-0812">Transmembrane</keyword>
<keyword evidence="3" id="KW-1185">Reference proteome</keyword>
<keyword evidence="1" id="KW-0472">Membrane</keyword>
<accession>A0A1I0VMJ9</accession>
<evidence type="ECO:0000313" key="3">
    <source>
        <dbReference type="Proteomes" id="UP000198796"/>
    </source>
</evidence>
<dbReference type="Proteomes" id="UP000198796">
    <property type="component" value="Unassembled WGS sequence"/>
</dbReference>
<dbReference type="Pfam" id="PF09928">
    <property type="entry name" value="DUF2160"/>
    <property type="match status" value="1"/>
</dbReference>
<gene>
    <name evidence="2" type="ORF">SAMN05421688_0791</name>
</gene>
<name>A0A1I0VMJ9_9RHOB</name>
<dbReference type="EMBL" id="FOJU01000001">
    <property type="protein sequence ID" value="SFA77635.1"/>
    <property type="molecule type" value="Genomic_DNA"/>
</dbReference>
<proteinExistence type="predicted"/>
<evidence type="ECO:0000313" key="2">
    <source>
        <dbReference type="EMBL" id="SFA77635.1"/>
    </source>
</evidence>
<feature type="transmembrane region" description="Helical" evidence="1">
    <location>
        <begin position="61"/>
        <end position="80"/>
    </location>
</feature>
<reference evidence="2 3" key="1">
    <citation type="submission" date="2016-10" db="EMBL/GenBank/DDBJ databases">
        <authorList>
            <person name="de Groot N.N."/>
        </authorList>
    </citation>
    <scope>NUCLEOTIDE SEQUENCE [LARGE SCALE GENOMIC DNA]</scope>
    <source>
        <strain evidence="2 3">DSM 29316</strain>
    </source>
</reference>
<dbReference type="InterPro" id="IPR018678">
    <property type="entry name" value="DUF2160_TM"/>
</dbReference>
<evidence type="ECO:0000256" key="1">
    <source>
        <dbReference type="SAM" id="Phobius"/>
    </source>
</evidence>
<dbReference type="RefSeq" id="WP_092060756.1">
    <property type="nucleotide sequence ID" value="NZ_FOJU01000001.1"/>
</dbReference>
<dbReference type="AlphaFoldDB" id="A0A1I0VMJ9"/>